<dbReference type="Pfam" id="PF00300">
    <property type="entry name" value="His_Phos_1"/>
    <property type="match status" value="1"/>
</dbReference>
<dbReference type="InterPro" id="IPR051021">
    <property type="entry name" value="Mito_Ser/Thr_phosphatase"/>
</dbReference>
<dbReference type="Gene3D" id="3.40.50.1240">
    <property type="entry name" value="Phosphoglycerate mutase-like"/>
    <property type="match status" value="1"/>
</dbReference>
<gene>
    <name evidence="3" type="ORF">M666_11485</name>
</gene>
<dbReference type="PANTHER" id="PTHR20935">
    <property type="entry name" value="PHOSPHOGLYCERATE MUTASE-RELATED"/>
    <property type="match status" value="1"/>
</dbReference>
<protein>
    <submittedName>
        <fullName evidence="3">Phosphohistidine phosphatase</fullName>
    </submittedName>
</protein>
<organism evidence="3 4">
    <name type="scientific">Cellulophaga baltica 18</name>
    <dbReference type="NCBI Taxonomy" id="1348584"/>
    <lineage>
        <taxon>Bacteria</taxon>
        <taxon>Pseudomonadati</taxon>
        <taxon>Bacteroidota</taxon>
        <taxon>Flavobacteriia</taxon>
        <taxon>Flavobacteriales</taxon>
        <taxon>Flavobacteriaceae</taxon>
        <taxon>Cellulophaga</taxon>
    </lineage>
</organism>
<keyword evidence="1" id="KW-0378">Hydrolase</keyword>
<evidence type="ECO:0000256" key="2">
    <source>
        <dbReference type="PIRSR" id="PIRSR613078-2"/>
    </source>
</evidence>
<reference evidence="3 4" key="1">
    <citation type="journal article" date="2014" name="Environ. Microbiol.">
        <title>Contrasting genomic patterns and infection strategies of two co-existing Bacteroidetes podovirus genera.</title>
        <authorList>
            <person name="Holmfeldt K."/>
            <person name="Howard-Varona C."/>
            <person name="Solonenko N."/>
            <person name="Sullivan M.B."/>
        </authorList>
    </citation>
    <scope>NUCLEOTIDE SEQUENCE [LARGE SCALE GENOMIC DNA]</scope>
    <source>
        <strain evidence="3 4">18</strain>
    </source>
</reference>
<dbReference type="CDD" id="cd07067">
    <property type="entry name" value="HP_PGM_like"/>
    <property type="match status" value="1"/>
</dbReference>
<dbReference type="GO" id="GO:0016787">
    <property type="term" value="F:hydrolase activity"/>
    <property type="evidence" value="ECO:0007669"/>
    <property type="project" value="UniProtKB-KW"/>
</dbReference>
<dbReference type="PANTHER" id="PTHR20935:SF1">
    <property type="entry name" value="SLL1549 PROTEIN"/>
    <property type="match status" value="1"/>
</dbReference>
<evidence type="ECO:0000313" key="3">
    <source>
        <dbReference type="EMBL" id="AIZ42157.1"/>
    </source>
</evidence>
<dbReference type="SMART" id="SM00855">
    <property type="entry name" value="PGAM"/>
    <property type="match status" value="1"/>
</dbReference>
<dbReference type="RefSeq" id="WP_024480125.1">
    <property type="nucleotide sequence ID" value="NZ_CP009976.1"/>
</dbReference>
<dbReference type="SUPFAM" id="SSF53254">
    <property type="entry name" value="Phosphoglycerate mutase-like"/>
    <property type="match status" value="1"/>
</dbReference>
<accession>A0AAU8RGN3</accession>
<evidence type="ECO:0000256" key="1">
    <source>
        <dbReference type="ARBA" id="ARBA00022801"/>
    </source>
</evidence>
<feature type="binding site" evidence="2">
    <location>
        <position position="57"/>
    </location>
    <ligand>
        <name>substrate</name>
    </ligand>
</feature>
<dbReference type="AlphaFoldDB" id="A0AAU8RGN3"/>
<dbReference type="EMBL" id="CP009976">
    <property type="protein sequence ID" value="AIZ42157.1"/>
    <property type="molecule type" value="Genomic_DNA"/>
</dbReference>
<dbReference type="InterPro" id="IPR013078">
    <property type="entry name" value="His_Pase_superF_clade-1"/>
</dbReference>
<dbReference type="KEGG" id="cbat:M666_11485"/>
<name>A0AAU8RGN3_9FLAO</name>
<dbReference type="GeneID" id="78061364"/>
<evidence type="ECO:0000313" key="4">
    <source>
        <dbReference type="Proteomes" id="UP000030786"/>
    </source>
</evidence>
<dbReference type="Proteomes" id="UP000030786">
    <property type="component" value="Chromosome"/>
</dbReference>
<proteinExistence type="predicted"/>
<dbReference type="InterPro" id="IPR029033">
    <property type="entry name" value="His_PPase_superfam"/>
</dbReference>
<sequence length="162" mass="18408">MKTIYLMRHGKSTWEYAVSDRDRPLKERGIQDAHIVGETLSKLQLPIDAAFSSPANRALHTAMIALKELDFPLHKFQISNDLYDFSGESVLQFIKELNNDLNSVFIFGHNHAFTEIANSLGNQFIDNVPTAGFVQLSFEVEHWKAITTGKTEKTLVPKYLKK</sequence>